<proteinExistence type="predicted"/>
<sequence>MKPNSASKRANSGSERPGWTCIPELRRLVMILSAIGENERRPLRAVVVAVEMEAARAESLLRPAK</sequence>
<comment type="caution">
    <text evidence="1">The sequence shown here is derived from an EMBL/GenBank/DDBJ whole genome shotgun (WGS) entry which is preliminary data.</text>
</comment>
<dbReference type="EMBL" id="PSQE01000008">
    <property type="protein sequence ID" value="RHN42272.1"/>
    <property type="molecule type" value="Genomic_DNA"/>
</dbReference>
<protein>
    <submittedName>
        <fullName evidence="1">Uncharacterized protein</fullName>
    </submittedName>
</protein>
<evidence type="ECO:0000313" key="1">
    <source>
        <dbReference type="EMBL" id="RHN42272.1"/>
    </source>
</evidence>
<reference evidence="2" key="1">
    <citation type="journal article" date="2018" name="Nat. Plants">
        <title>Whole-genome landscape of Medicago truncatula symbiotic genes.</title>
        <authorList>
            <person name="Pecrix Y."/>
            <person name="Staton S.E."/>
            <person name="Sallet E."/>
            <person name="Lelandais-Briere C."/>
            <person name="Moreau S."/>
            <person name="Carrere S."/>
            <person name="Blein T."/>
            <person name="Jardinaud M.F."/>
            <person name="Latrasse D."/>
            <person name="Zouine M."/>
            <person name="Zahm M."/>
            <person name="Kreplak J."/>
            <person name="Mayjonade B."/>
            <person name="Satge C."/>
            <person name="Perez M."/>
            <person name="Cauet S."/>
            <person name="Marande W."/>
            <person name="Chantry-Darmon C."/>
            <person name="Lopez-Roques C."/>
            <person name="Bouchez O."/>
            <person name="Berard A."/>
            <person name="Debelle F."/>
            <person name="Munos S."/>
            <person name="Bendahmane A."/>
            <person name="Berges H."/>
            <person name="Niebel A."/>
            <person name="Buitink J."/>
            <person name="Frugier F."/>
            <person name="Benhamed M."/>
            <person name="Crespi M."/>
            <person name="Gouzy J."/>
            <person name="Gamas P."/>
        </authorList>
    </citation>
    <scope>NUCLEOTIDE SEQUENCE [LARGE SCALE GENOMIC DNA]</scope>
    <source>
        <strain evidence="2">cv. Jemalong A17</strain>
    </source>
</reference>
<name>A0A396GMF1_MEDTR</name>
<accession>A0A396GMF1</accession>
<dbReference type="Proteomes" id="UP000265566">
    <property type="component" value="Chromosome 8"/>
</dbReference>
<gene>
    <name evidence="1" type="ORF">MtrunA17_Chr8g0375061</name>
</gene>
<evidence type="ECO:0000313" key="2">
    <source>
        <dbReference type="Proteomes" id="UP000265566"/>
    </source>
</evidence>
<organism evidence="1 2">
    <name type="scientific">Medicago truncatula</name>
    <name type="common">Barrel medic</name>
    <name type="synonym">Medicago tribuloides</name>
    <dbReference type="NCBI Taxonomy" id="3880"/>
    <lineage>
        <taxon>Eukaryota</taxon>
        <taxon>Viridiplantae</taxon>
        <taxon>Streptophyta</taxon>
        <taxon>Embryophyta</taxon>
        <taxon>Tracheophyta</taxon>
        <taxon>Spermatophyta</taxon>
        <taxon>Magnoliopsida</taxon>
        <taxon>eudicotyledons</taxon>
        <taxon>Gunneridae</taxon>
        <taxon>Pentapetalae</taxon>
        <taxon>rosids</taxon>
        <taxon>fabids</taxon>
        <taxon>Fabales</taxon>
        <taxon>Fabaceae</taxon>
        <taxon>Papilionoideae</taxon>
        <taxon>50 kb inversion clade</taxon>
        <taxon>NPAAA clade</taxon>
        <taxon>Hologalegina</taxon>
        <taxon>IRL clade</taxon>
        <taxon>Trifolieae</taxon>
        <taxon>Medicago</taxon>
    </lineage>
</organism>
<dbReference type="AlphaFoldDB" id="A0A396GMF1"/>
<dbReference type="Gramene" id="rna48692">
    <property type="protein sequence ID" value="RHN42272.1"/>
    <property type="gene ID" value="gene48692"/>
</dbReference>